<dbReference type="InterPro" id="IPR023996">
    <property type="entry name" value="TonB-dep_OMP_SusC/RagA"/>
</dbReference>
<keyword evidence="3 10" id="KW-1134">Transmembrane beta strand</keyword>
<keyword evidence="7 10" id="KW-0472">Membrane</keyword>
<dbReference type="STRING" id="1524460.IX84_27500"/>
<keyword evidence="2 10" id="KW-0813">Transport</keyword>
<dbReference type="InterPro" id="IPR039426">
    <property type="entry name" value="TonB-dep_rcpt-like"/>
</dbReference>
<dbReference type="PROSITE" id="PS52016">
    <property type="entry name" value="TONB_DEPENDENT_REC_3"/>
    <property type="match status" value="1"/>
</dbReference>
<evidence type="ECO:0000256" key="11">
    <source>
        <dbReference type="RuleBase" id="RU003357"/>
    </source>
</evidence>
<dbReference type="Proteomes" id="UP000029736">
    <property type="component" value="Unassembled WGS sequence"/>
</dbReference>
<comment type="subcellular location">
    <subcellularLocation>
        <location evidence="1 10">Cell outer membrane</location>
        <topology evidence="1 10">Multi-pass membrane protein</topology>
    </subcellularLocation>
</comment>
<dbReference type="PANTHER" id="PTHR30069:SF29">
    <property type="entry name" value="HEMOGLOBIN AND HEMOGLOBIN-HAPTOGLOBIN-BINDING PROTEIN 1-RELATED"/>
    <property type="match status" value="1"/>
</dbReference>
<dbReference type="GO" id="GO:0044718">
    <property type="term" value="P:siderophore transmembrane transport"/>
    <property type="evidence" value="ECO:0007669"/>
    <property type="project" value="TreeGrafter"/>
</dbReference>
<name>A0A098RYP1_9BACT</name>
<evidence type="ECO:0000256" key="3">
    <source>
        <dbReference type="ARBA" id="ARBA00022452"/>
    </source>
</evidence>
<dbReference type="InterPro" id="IPR012910">
    <property type="entry name" value="Plug_dom"/>
</dbReference>
<keyword evidence="4 10" id="KW-0812">Transmembrane</keyword>
<keyword evidence="5 12" id="KW-0732">Signal</keyword>
<dbReference type="InterPro" id="IPR036942">
    <property type="entry name" value="Beta-barrel_TonB_sf"/>
</dbReference>
<feature type="domain" description="TonB-dependent receptor-like beta-barrel" evidence="13">
    <location>
        <begin position="402"/>
        <end position="783"/>
    </location>
</feature>
<evidence type="ECO:0000256" key="9">
    <source>
        <dbReference type="ARBA" id="ARBA00023237"/>
    </source>
</evidence>
<dbReference type="EMBL" id="JPOS01000090">
    <property type="protein sequence ID" value="KGE85269.1"/>
    <property type="molecule type" value="Genomic_DNA"/>
</dbReference>
<keyword evidence="8" id="KW-0675">Receptor</keyword>
<dbReference type="InterPro" id="IPR037066">
    <property type="entry name" value="Plug_dom_sf"/>
</dbReference>
<evidence type="ECO:0000256" key="12">
    <source>
        <dbReference type="SAM" id="SignalP"/>
    </source>
</evidence>
<dbReference type="Pfam" id="PF07715">
    <property type="entry name" value="Plug"/>
    <property type="match status" value="1"/>
</dbReference>
<dbReference type="Pfam" id="PF13715">
    <property type="entry name" value="CarbopepD_reg_2"/>
    <property type="match status" value="1"/>
</dbReference>
<dbReference type="InterPro" id="IPR023997">
    <property type="entry name" value="TonB-dep_OMP_SusC/RagA_CS"/>
</dbReference>
<evidence type="ECO:0000256" key="7">
    <source>
        <dbReference type="ARBA" id="ARBA00023136"/>
    </source>
</evidence>
<evidence type="ECO:0000256" key="8">
    <source>
        <dbReference type="ARBA" id="ARBA00023170"/>
    </source>
</evidence>
<accession>A0A098RYP1</accession>
<keyword evidence="6 11" id="KW-0798">TonB box</keyword>
<evidence type="ECO:0000313" key="15">
    <source>
        <dbReference type="EMBL" id="KGE85269.1"/>
    </source>
</evidence>
<dbReference type="AlphaFoldDB" id="A0A098RYP1"/>
<feature type="chain" id="PRO_5001939633" evidence="12">
    <location>
        <begin position="23"/>
        <end position="956"/>
    </location>
</feature>
<dbReference type="OrthoDB" id="9768177at2"/>
<gene>
    <name evidence="15" type="ORF">IX84_27500</name>
</gene>
<feature type="signal peptide" evidence="12">
    <location>
        <begin position="1"/>
        <end position="22"/>
    </location>
</feature>
<sequence length="956" mass="104621">MNYATKFSMLLALLFTTATAMAQFNVTGNVTDGSGEPLIGVSIIVKGSTTGTVTDFNGDFNLNVKGERAVLLFSYTGFASQEIEATPDNNRLNVTLEEDIADLEEVVVTGLASGVKRSNLANNVSTISSQELTEVTTQQTIDGALYGKMTGVNIISSSGAPGGGIAMRLRGISSLTGNNQPLFIIDGVYISNAEIPSGLRFASGANSGSEENASNRLADLNPEDIESIEVLKGASAAAIYGTRANAGVVIITTKQGQAGKTKVRFEQDFGVNTIQRFVGRRQYTAAEVEEAFGPDERARFERAVADGEVFDYEQEIYGNDGFITDSRLSISGGNEKTTFYFNTSYRDEEGIIENTGFERFSMRLNVDHRISDKIKMGVNANYINSFASRSFTGNENEGGLSYGYNLAFTRDWVNLFPDALGNYPTNPNAAGNPIFVRDNTWNEERNNRFISGANMEINLYQTDRTIFKLTGNVGVDFLLNETSVYVPETHQAQAGGNNGFIGEGRNGLLNYNYQAFAVLDHYTESNINFNTQVGVTYLNFDRDLVLNRATQLIPGQTNLQNSGAQQISQALATEEDFGFVAQEQVNWDDKIIGTVGIRFDKSSLNGDPNQFFAFPRASLAVNVANFDFWSINSMNQFKLRVAYGETGSSASFGSLFTTLASTNIGGQVGIRAGGSLGNPNLEPETSQELEFGADFGILNNKLNLGVTYYIRDVENLLYDFDIPSSTGWADESRSDFDLRNQGLEVQLGFTPVNREKFQWNSTVNYWYNRSEVTRLGVPPFVPTGVAFGLGLGTFFVEEGEPITQLKGNGAEGPVTIGDVEPDFQLGWFNQIKIGNNIDFTFLTHWKEGGDVLNLSRLLTNLGGTTPEEYADLVGFVEDASYFRLREVGLYYTLPKFSNTISRLRVGVSGRNLLTLTDYSSYDPEVSTKGTTGLSTGIEVTPFPSTRQAYFHVTAEF</sequence>
<dbReference type="SUPFAM" id="SSF49464">
    <property type="entry name" value="Carboxypeptidase regulatory domain-like"/>
    <property type="match status" value="1"/>
</dbReference>
<comment type="similarity">
    <text evidence="10 11">Belongs to the TonB-dependent receptor family.</text>
</comment>
<dbReference type="InterPro" id="IPR000531">
    <property type="entry name" value="Beta-barrel_TonB"/>
</dbReference>
<dbReference type="RefSeq" id="WP_044228217.1">
    <property type="nucleotide sequence ID" value="NZ_JBKAGJ010000004.1"/>
</dbReference>
<dbReference type="NCBIfam" id="TIGR04056">
    <property type="entry name" value="OMP_RagA_SusC"/>
    <property type="match status" value="1"/>
</dbReference>
<organism evidence="15 16">
    <name type="scientific">Phaeodactylibacter xiamenensis</name>
    <dbReference type="NCBI Taxonomy" id="1524460"/>
    <lineage>
        <taxon>Bacteria</taxon>
        <taxon>Pseudomonadati</taxon>
        <taxon>Bacteroidota</taxon>
        <taxon>Saprospiria</taxon>
        <taxon>Saprospirales</taxon>
        <taxon>Haliscomenobacteraceae</taxon>
        <taxon>Phaeodactylibacter</taxon>
    </lineage>
</organism>
<evidence type="ECO:0000256" key="10">
    <source>
        <dbReference type="PROSITE-ProRule" id="PRU01360"/>
    </source>
</evidence>
<dbReference type="FunFam" id="2.60.40.1120:FF:000003">
    <property type="entry name" value="Outer membrane protein Omp121"/>
    <property type="match status" value="1"/>
</dbReference>
<keyword evidence="9 10" id="KW-0998">Cell outer membrane</keyword>
<evidence type="ECO:0000259" key="13">
    <source>
        <dbReference type="Pfam" id="PF00593"/>
    </source>
</evidence>
<dbReference type="PANTHER" id="PTHR30069">
    <property type="entry name" value="TONB-DEPENDENT OUTER MEMBRANE RECEPTOR"/>
    <property type="match status" value="1"/>
</dbReference>
<dbReference type="Gene3D" id="2.40.170.20">
    <property type="entry name" value="TonB-dependent receptor, beta-barrel domain"/>
    <property type="match status" value="1"/>
</dbReference>
<dbReference type="SUPFAM" id="SSF56935">
    <property type="entry name" value="Porins"/>
    <property type="match status" value="1"/>
</dbReference>
<dbReference type="InterPro" id="IPR008969">
    <property type="entry name" value="CarboxyPept-like_regulatory"/>
</dbReference>
<dbReference type="Gene3D" id="2.60.40.1120">
    <property type="entry name" value="Carboxypeptidase-like, regulatory domain"/>
    <property type="match status" value="1"/>
</dbReference>
<protein>
    <submittedName>
        <fullName evidence="15">Membrane protein</fullName>
    </submittedName>
</protein>
<dbReference type="Pfam" id="PF00593">
    <property type="entry name" value="TonB_dep_Rec_b-barrel"/>
    <property type="match status" value="1"/>
</dbReference>
<comment type="caution">
    <text evidence="15">The sequence shown here is derived from an EMBL/GenBank/DDBJ whole genome shotgun (WGS) entry which is preliminary data.</text>
</comment>
<evidence type="ECO:0000259" key="14">
    <source>
        <dbReference type="Pfam" id="PF07715"/>
    </source>
</evidence>
<keyword evidence="16" id="KW-1185">Reference proteome</keyword>
<dbReference type="GO" id="GO:0009279">
    <property type="term" value="C:cell outer membrane"/>
    <property type="evidence" value="ECO:0007669"/>
    <property type="project" value="UniProtKB-SubCell"/>
</dbReference>
<evidence type="ECO:0000256" key="5">
    <source>
        <dbReference type="ARBA" id="ARBA00022729"/>
    </source>
</evidence>
<evidence type="ECO:0000313" key="16">
    <source>
        <dbReference type="Proteomes" id="UP000029736"/>
    </source>
</evidence>
<feature type="domain" description="TonB-dependent receptor plug" evidence="14">
    <location>
        <begin position="118"/>
        <end position="248"/>
    </location>
</feature>
<evidence type="ECO:0000256" key="4">
    <source>
        <dbReference type="ARBA" id="ARBA00022692"/>
    </source>
</evidence>
<dbReference type="NCBIfam" id="TIGR04057">
    <property type="entry name" value="SusC_RagA_signa"/>
    <property type="match status" value="1"/>
</dbReference>
<dbReference type="Gene3D" id="2.170.130.10">
    <property type="entry name" value="TonB-dependent receptor, plug domain"/>
    <property type="match status" value="1"/>
</dbReference>
<evidence type="ECO:0000256" key="1">
    <source>
        <dbReference type="ARBA" id="ARBA00004571"/>
    </source>
</evidence>
<proteinExistence type="inferred from homology"/>
<evidence type="ECO:0000256" key="6">
    <source>
        <dbReference type="ARBA" id="ARBA00023077"/>
    </source>
</evidence>
<reference evidence="15 16" key="1">
    <citation type="journal article" date="2014" name="Int. J. Syst. Evol. Microbiol.">
        <title>Phaeodactylibacter xiamenensis gen. nov., sp. nov., a member of the family Saprospiraceae isolated from the marine alga Phaeodactylum tricornutum.</title>
        <authorList>
            <person name="Chen Z.Jr."/>
            <person name="Lei X."/>
            <person name="Lai Q."/>
            <person name="Li Y."/>
            <person name="Zhang B."/>
            <person name="Zhang J."/>
            <person name="Zhang H."/>
            <person name="Yang L."/>
            <person name="Zheng W."/>
            <person name="Tian Y."/>
            <person name="Yu Z."/>
            <person name="Xu H.Jr."/>
            <person name="Zheng T."/>
        </authorList>
    </citation>
    <scope>NUCLEOTIDE SEQUENCE [LARGE SCALE GENOMIC DNA]</scope>
    <source>
        <strain evidence="15 16">KD52</strain>
    </source>
</reference>
<dbReference type="GO" id="GO:0015344">
    <property type="term" value="F:siderophore uptake transmembrane transporter activity"/>
    <property type="evidence" value="ECO:0007669"/>
    <property type="project" value="TreeGrafter"/>
</dbReference>
<evidence type="ECO:0000256" key="2">
    <source>
        <dbReference type="ARBA" id="ARBA00022448"/>
    </source>
</evidence>